<dbReference type="InterPro" id="IPR011024">
    <property type="entry name" value="G_crystallin-like"/>
</dbReference>
<feature type="domain" description="Beta/gamma crystallin 'Greek key'" evidence="4">
    <location>
        <begin position="122"/>
        <end position="162"/>
    </location>
</feature>
<feature type="chain" id="PRO_5020376206" description="Beta/gamma crystallin 'Greek key' domain-containing protein" evidence="3">
    <location>
        <begin position="27"/>
        <end position="304"/>
    </location>
</feature>
<dbReference type="OrthoDB" id="7186950at2"/>
<reference evidence="5 6" key="1">
    <citation type="journal article" date="2013" name="Int. J. Syst. Evol. Microbiol.">
        <title>Marinicauda pacifica gen. nov., sp. nov., a prosthecate alphaproteobacterium of the family Hyphomonadaceae isolated from deep seawater.</title>
        <authorList>
            <person name="Zhang X.Y."/>
            <person name="Li G.W."/>
            <person name="Wang C.S."/>
            <person name="Zhang Y.J."/>
            <person name="Xu X.W."/>
            <person name="Li H."/>
            <person name="Liu A."/>
            <person name="Liu C."/>
            <person name="Xie B.B."/>
            <person name="Qin Q.L."/>
            <person name="Xu Z."/>
            <person name="Chen X.L."/>
            <person name="Zhou B.C."/>
            <person name="Zhang Y.Z."/>
        </authorList>
    </citation>
    <scope>NUCLEOTIDE SEQUENCE [LARGE SCALE GENOMIC DNA]</scope>
    <source>
        <strain evidence="5 6">P-1 km-3</strain>
    </source>
</reference>
<comment type="similarity">
    <text evidence="1">Belongs to the beta/gamma-crystallin family.</text>
</comment>
<organism evidence="5 6">
    <name type="scientific">Marinicauda pacifica</name>
    <dbReference type="NCBI Taxonomy" id="1133559"/>
    <lineage>
        <taxon>Bacteria</taxon>
        <taxon>Pseudomonadati</taxon>
        <taxon>Pseudomonadota</taxon>
        <taxon>Alphaproteobacteria</taxon>
        <taxon>Maricaulales</taxon>
        <taxon>Maricaulaceae</taxon>
        <taxon>Marinicauda</taxon>
    </lineage>
</organism>
<evidence type="ECO:0000313" key="6">
    <source>
        <dbReference type="Proteomes" id="UP000305451"/>
    </source>
</evidence>
<proteinExistence type="inferred from homology"/>
<dbReference type="EMBL" id="SRXV01000001">
    <property type="protein sequence ID" value="TGY94259.1"/>
    <property type="molecule type" value="Genomic_DNA"/>
</dbReference>
<gene>
    <name evidence="5" type="ORF">E5162_03010</name>
</gene>
<sequence>MFLRSSAFAVLAGLAGLSGLSAPAEAQRGGRGGAIILYEHANFQGRSARIDGDAPNLDWMNFNDMASSIRLEGGRWEVCVHADYGGSCHVVTEDLPNMANWAFNDQISSVRSVQFRGPGSDAGITLYAGTDYAGRNVTVTDGTPNLTRMGFNDQARSIQVHSGVWTVCVDDDYEGGCRTIDRSVSNLSRLGLDRRITSVRSGRHEEPGYPGGPGHGGEIDGEVRGVSTVFFPTPRIRGLEVAACSYGQSYRCGDEAANQLCRIAGHRTAVHFEVARARGGEAWYLDDRRPGRANEVLTDVLCTR</sequence>
<dbReference type="SMART" id="SM00247">
    <property type="entry name" value="XTALbg"/>
    <property type="match status" value="2"/>
</dbReference>
<dbReference type="SUPFAM" id="SSF49695">
    <property type="entry name" value="gamma-Crystallin-like"/>
    <property type="match status" value="1"/>
</dbReference>
<evidence type="ECO:0000313" key="5">
    <source>
        <dbReference type="EMBL" id="TGY94259.1"/>
    </source>
</evidence>
<keyword evidence="3" id="KW-0732">Signal</keyword>
<protein>
    <recommendedName>
        <fullName evidence="4">Beta/gamma crystallin 'Greek key' domain-containing protein</fullName>
    </recommendedName>
</protein>
<dbReference type="Proteomes" id="UP000305451">
    <property type="component" value="Unassembled WGS sequence"/>
</dbReference>
<comment type="caution">
    <text evidence="5">The sequence shown here is derived from an EMBL/GenBank/DDBJ whole genome shotgun (WGS) entry which is preliminary data.</text>
</comment>
<feature type="signal peptide" evidence="3">
    <location>
        <begin position="1"/>
        <end position="26"/>
    </location>
</feature>
<dbReference type="PANTHER" id="PTHR11818:SF42">
    <property type="entry name" value="VOLTAGE-GATED HYDROGEN CHANNEL 1"/>
    <property type="match status" value="1"/>
</dbReference>
<dbReference type="InterPro" id="IPR050252">
    <property type="entry name" value="Beta/Gamma-Crystallin"/>
</dbReference>
<evidence type="ECO:0000259" key="4">
    <source>
        <dbReference type="PROSITE" id="PS50915"/>
    </source>
</evidence>
<keyword evidence="2" id="KW-0677">Repeat</keyword>
<dbReference type="RefSeq" id="WP_135943455.1">
    <property type="nucleotide sequence ID" value="NZ_BMEI01000001.1"/>
</dbReference>
<dbReference type="InterPro" id="IPR001064">
    <property type="entry name" value="Beta/gamma_crystallin"/>
</dbReference>
<evidence type="ECO:0000256" key="2">
    <source>
        <dbReference type="ARBA" id="ARBA00022737"/>
    </source>
</evidence>
<dbReference type="Gene3D" id="2.60.20.10">
    <property type="entry name" value="Crystallins"/>
    <property type="match status" value="2"/>
</dbReference>
<feature type="domain" description="Beta/gamma crystallin 'Greek key'" evidence="4">
    <location>
        <begin position="33"/>
        <end position="73"/>
    </location>
</feature>
<keyword evidence="6" id="KW-1185">Reference proteome</keyword>
<evidence type="ECO:0000256" key="3">
    <source>
        <dbReference type="SAM" id="SignalP"/>
    </source>
</evidence>
<dbReference type="Pfam" id="PF00030">
    <property type="entry name" value="Crystall"/>
    <property type="match status" value="2"/>
</dbReference>
<evidence type="ECO:0000256" key="1">
    <source>
        <dbReference type="ARBA" id="ARBA00009646"/>
    </source>
</evidence>
<dbReference type="AlphaFoldDB" id="A0A4V3RZH4"/>
<dbReference type="PROSITE" id="PS50915">
    <property type="entry name" value="CRYSTALLIN_BETA_GAMMA"/>
    <property type="match status" value="2"/>
</dbReference>
<accession>A0A4V3RZH4</accession>
<name>A0A4V3RZH4_9PROT</name>
<dbReference type="PANTHER" id="PTHR11818">
    <property type="entry name" value="BETA/GAMMA CRYSTALLIN"/>
    <property type="match status" value="1"/>
</dbReference>